<accession>A0A1M4YA01</accession>
<dbReference type="EMBL" id="FQVG01000029">
    <property type="protein sequence ID" value="SHF02473.1"/>
    <property type="molecule type" value="Genomic_DNA"/>
</dbReference>
<gene>
    <name evidence="2" type="ORF">SAMN02746091_01617</name>
</gene>
<keyword evidence="1" id="KW-0812">Transmembrane</keyword>
<name>A0A1M4YA01_9CLOT</name>
<dbReference type="Proteomes" id="UP000184423">
    <property type="component" value="Unassembled WGS sequence"/>
</dbReference>
<keyword evidence="1" id="KW-1133">Transmembrane helix</keyword>
<organism evidence="2 3">
    <name type="scientific">Caloramator proteoclasticus DSM 10124</name>
    <dbReference type="NCBI Taxonomy" id="1121262"/>
    <lineage>
        <taxon>Bacteria</taxon>
        <taxon>Bacillati</taxon>
        <taxon>Bacillota</taxon>
        <taxon>Clostridia</taxon>
        <taxon>Eubacteriales</taxon>
        <taxon>Clostridiaceae</taxon>
        <taxon>Caloramator</taxon>
    </lineage>
</organism>
<dbReference type="Pfam" id="PF07963">
    <property type="entry name" value="N_methyl"/>
    <property type="match status" value="1"/>
</dbReference>
<proteinExistence type="predicted"/>
<evidence type="ECO:0000313" key="3">
    <source>
        <dbReference type="Proteomes" id="UP000184423"/>
    </source>
</evidence>
<reference evidence="3" key="1">
    <citation type="submission" date="2016-11" db="EMBL/GenBank/DDBJ databases">
        <authorList>
            <person name="Varghese N."/>
            <person name="Submissions S."/>
        </authorList>
    </citation>
    <scope>NUCLEOTIDE SEQUENCE [LARGE SCALE GENOMIC DNA]</scope>
    <source>
        <strain evidence="3">DSM 10124</strain>
    </source>
</reference>
<evidence type="ECO:0000313" key="2">
    <source>
        <dbReference type="EMBL" id="SHF02473.1"/>
    </source>
</evidence>
<dbReference type="NCBIfam" id="TIGR02532">
    <property type="entry name" value="IV_pilin_GFxxxE"/>
    <property type="match status" value="1"/>
</dbReference>
<protein>
    <submittedName>
        <fullName evidence="2">Prepilin-type N-terminal cleavage/methylation domain-containing protein</fullName>
    </submittedName>
</protein>
<sequence>MNKRGYTLIEIICTIAIIIISLSVINLDLNLFKKDILDSTIETIITDMQEAKMLAINSRINEVKVFFTLDEYQHDFNGYEIYIGGQNGKVLKKRRLNKDYIISRVKSTIPENGIVIFKPDGNISPHACTISVYDKNTNKFRNITLTIGYTRIMEVK</sequence>
<keyword evidence="3" id="KW-1185">Reference proteome</keyword>
<evidence type="ECO:0000256" key="1">
    <source>
        <dbReference type="SAM" id="Phobius"/>
    </source>
</evidence>
<keyword evidence="1" id="KW-0472">Membrane</keyword>
<feature type="transmembrane region" description="Helical" evidence="1">
    <location>
        <begin position="6"/>
        <end position="27"/>
    </location>
</feature>
<dbReference type="InterPro" id="IPR012902">
    <property type="entry name" value="N_methyl_site"/>
</dbReference>
<dbReference type="AlphaFoldDB" id="A0A1M4YA01"/>
<dbReference type="RefSeq" id="WP_073248935.1">
    <property type="nucleotide sequence ID" value="NZ_FQVG01000029.1"/>
</dbReference>